<accession>A0A1S6QK90</accession>
<dbReference type="CDD" id="cd00143">
    <property type="entry name" value="PP2Cc"/>
    <property type="match status" value="1"/>
</dbReference>
<dbReference type="RefSeq" id="WP_035167228.1">
    <property type="nucleotide sequence ID" value="NZ_CP018906.1"/>
</dbReference>
<dbReference type="Proteomes" id="UP000030361">
    <property type="component" value="Chromosome"/>
</dbReference>
<proteinExistence type="predicted"/>
<dbReference type="GO" id="GO:0004722">
    <property type="term" value="F:protein serine/threonine phosphatase activity"/>
    <property type="evidence" value="ECO:0007669"/>
    <property type="project" value="InterPro"/>
</dbReference>
<dbReference type="PANTHER" id="PTHR13832:SF860">
    <property type="entry name" value="PROTEIN PHOSPHATASE PHPP"/>
    <property type="match status" value="1"/>
</dbReference>
<dbReference type="Pfam" id="PF13672">
    <property type="entry name" value="PP2C_2"/>
    <property type="match status" value="1"/>
</dbReference>
<evidence type="ECO:0000259" key="1">
    <source>
        <dbReference type="PROSITE" id="PS51746"/>
    </source>
</evidence>
<name>A0A1S6QK90_9LACO</name>
<dbReference type="Gene3D" id="3.60.40.10">
    <property type="entry name" value="PPM-type phosphatase domain"/>
    <property type="match status" value="1"/>
</dbReference>
<dbReference type="SMART" id="SM00331">
    <property type="entry name" value="PP2C_SIG"/>
    <property type="match status" value="1"/>
</dbReference>
<dbReference type="EMBL" id="CP018906">
    <property type="protein sequence ID" value="AQW22014.1"/>
    <property type="molecule type" value="Genomic_DNA"/>
</dbReference>
<dbReference type="NCBIfam" id="NF033484">
    <property type="entry name" value="Stp1_PP2C_phos"/>
    <property type="match status" value="1"/>
</dbReference>
<reference evidence="2 3" key="1">
    <citation type="journal article" date="2015" name="Genome Announc.">
        <title>Genome Sequence of Lactobacillus curieae CCTCC M 2011381T, a Novel Producer of Gamma-aminobutyric Acid.</title>
        <authorList>
            <person name="Wang Y."/>
            <person name="Wang Y."/>
            <person name="Lang C."/>
            <person name="Wei D."/>
            <person name="Xu P."/>
            <person name="Xie J."/>
        </authorList>
    </citation>
    <scope>NUCLEOTIDE SEQUENCE [LARGE SCALE GENOMIC DNA]</scope>
    <source>
        <strain evidence="2 3">CCTCC M 2011381</strain>
    </source>
</reference>
<dbReference type="InterPro" id="IPR001932">
    <property type="entry name" value="PPM-type_phosphatase-like_dom"/>
</dbReference>
<dbReference type="SUPFAM" id="SSF81606">
    <property type="entry name" value="PP2C-like"/>
    <property type="match status" value="1"/>
</dbReference>
<keyword evidence="3" id="KW-1185">Reference proteome</keyword>
<dbReference type="AlphaFoldDB" id="A0A1S6QK90"/>
<sequence length="249" mass="27004">MKIAYNSSIGKVREKNEDAVGTFKNKQNVILALISDGIGGNKAGEVASQLVVSNLGNSFEKTDFNSIEESQKWLDLKLSEVNDAILVESNSDTHLKGMGTTFVAALISGIDGFIANIGDSRGYLFSNNQLQQVSEDHSYVNELIKSGDLTPAEARNNPYKNIITKSLGINDASTADYMAFKLKNQDQILLCSDGLTNMVEDCDIANVLAEQISVKEKCEKLISMANENGGLDNISVLVMSYESEGDSDE</sequence>
<protein>
    <submittedName>
        <fullName evidence="2">Protein phosphatase</fullName>
    </submittedName>
</protein>
<dbReference type="PROSITE" id="PS51746">
    <property type="entry name" value="PPM_2"/>
    <property type="match status" value="1"/>
</dbReference>
<feature type="domain" description="PPM-type phosphatase" evidence="1">
    <location>
        <begin position="2"/>
        <end position="241"/>
    </location>
</feature>
<dbReference type="eggNOG" id="COG0631">
    <property type="taxonomic scope" value="Bacteria"/>
</dbReference>
<dbReference type="SMART" id="SM00332">
    <property type="entry name" value="PP2Cc"/>
    <property type="match status" value="1"/>
</dbReference>
<organism evidence="2 3">
    <name type="scientific">Lentilactobacillus curieae</name>
    <dbReference type="NCBI Taxonomy" id="1138822"/>
    <lineage>
        <taxon>Bacteria</taxon>
        <taxon>Bacillati</taxon>
        <taxon>Bacillota</taxon>
        <taxon>Bacilli</taxon>
        <taxon>Lactobacillales</taxon>
        <taxon>Lactobacillaceae</taxon>
        <taxon>Lentilactobacillus</taxon>
    </lineage>
</organism>
<dbReference type="InterPro" id="IPR036457">
    <property type="entry name" value="PPM-type-like_dom_sf"/>
</dbReference>
<evidence type="ECO:0000313" key="2">
    <source>
        <dbReference type="EMBL" id="AQW22014.1"/>
    </source>
</evidence>
<evidence type="ECO:0000313" key="3">
    <source>
        <dbReference type="Proteomes" id="UP000030361"/>
    </source>
</evidence>
<dbReference type="PANTHER" id="PTHR13832">
    <property type="entry name" value="PROTEIN PHOSPHATASE 2C"/>
    <property type="match status" value="1"/>
</dbReference>
<gene>
    <name evidence="2" type="ORF">PL11_008825</name>
</gene>
<dbReference type="OrthoDB" id="9801841at2"/>
<dbReference type="InterPro" id="IPR015655">
    <property type="entry name" value="PP2C"/>
</dbReference>
<dbReference type="KEGG" id="lcu:PL11_008825"/>